<evidence type="ECO:0000313" key="2">
    <source>
        <dbReference type="EMBL" id="MBW0516867.1"/>
    </source>
</evidence>
<gene>
    <name evidence="2" type="ORF">O181_056582</name>
</gene>
<dbReference type="Proteomes" id="UP000765509">
    <property type="component" value="Unassembled WGS sequence"/>
</dbReference>
<reference evidence="2" key="1">
    <citation type="submission" date="2021-03" db="EMBL/GenBank/DDBJ databases">
        <title>Draft genome sequence of rust myrtle Austropuccinia psidii MF-1, a brazilian biotype.</title>
        <authorList>
            <person name="Quecine M.C."/>
            <person name="Pachon D.M.R."/>
            <person name="Bonatelli M.L."/>
            <person name="Correr F.H."/>
            <person name="Franceschini L.M."/>
            <person name="Leite T.F."/>
            <person name="Margarido G.R.A."/>
            <person name="Almeida C.A."/>
            <person name="Ferrarezi J.A."/>
            <person name="Labate C.A."/>
        </authorList>
    </citation>
    <scope>NUCLEOTIDE SEQUENCE</scope>
    <source>
        <strain evidence="2">MF-1</strain>
    </source>
</reference>
<accession>A0A9Q3HUK7</accession>
<name>A0A9Q3HUK7_9BASI</name>
<dbReference type="AlphaFoldDB" id="A0A9Q3HUK7"/>
<proteinExistence type="predicted"/>
<feature type="region of interest" description="Disordered" evidence="1">
    <location>
        <begin position="45"/>
        <end position="67"/>
    </location>
</feature>
<protein>
    <submittedName>
        <fullName evidence="2">Uncharacterized protein</fullName>
    </submittedName>
</protein>
<feature type="compositionally biased region" description="Polar residues" evidence="1">
    <location>
        <begin position="134"/>
        <end position="157"/>
    </location>
</feature>
<comment type="caution">
    <text evidence="2">The sequence shown here is derived from an EMBL/GenBank/DDBJ whole genome shotgun (WGS) entry which is preliminary data.</text>
</comment>
<keyword evidence="3" id="KW-1185">Reference proteome</keyword>
<feature type="compositionally biased region" description="Polar residues" evidence="1">
    <location>
        <begin position="57"/>
        <end position="67"/>
    </location>
</feature>
<feature type="region of interest" description="Disordered" evidence="1">
    <location>
        <begin position="120"/>
        <end position="206"/>
    </location>
</feature>
<evidence type="ECO:0000256" key="1">
    <source>
        <dbReference type="SAM" id="MobiDB-lite"/>
    </source>
</evidence>
<dbReference type="EMBL" id="AVOT02025527">
    <property type="protein sequence ID" value="MBW0516867.1"/>
    <property type="molecule type" value="Genomic_DNA"/>
</dbReference>
<feature type="compositionally biased region" description="Basic and acidic residues" evidence="1">
    <location>
        <begin position="182"/>
        <end position="193"/>
    </location>
</feature>
<organism evidence="2 3">
    <name type="scientific">Austropuccinia psidii MF-1</name>
    <dbReference type="NCBI Taxonomy" id="1389203"/>
    <lineage>
        <taxon>Eukaryota</taxon>
        <taxon>Fungi</taxon>
        <taxon>Dikarya</taxon>
        <taxon>Basidiomycota</taxon>
        <taxon>Pucciniomycotina</taxon>
        <taxon>Pucciniomycetes</taxon>
        <taxon>Pucciniales</taxon>
        <taxon>Sphaerophragmiaceae</taxon>
        <taxon>Austropuccinia</taxon>
    </lineage>
</organism>
<evidence type="ECO:0000313" key="3">
    <source>
        <dbReference type="Proteomes" id="UP000765509"/>
    </source>
</evidence>
<sequence length="275" mass="30066">MLAAKHTRNACLFSDPSDHTARGVPNQDALARTPLWSTMMKAFLSGNGRRDPKQEDGNNSGKLAQSPQVLICPPPLLGHHPMVTSLLDWREVIIQLMKDGNGKRTFELVAIITMSCHPWDSNAKENQPNPPQQDSPVPSFPSEQTLPQLTPGPSGTQWLEDLFNEPSQRDGPPIPGPSASFEPHEDIPTHDPEPEVAPTQSMEEPFACPTPPHSIITIDNMPGASSLPSTFKNPTASSPHSHDEDCQEFTNLQPTLIIPQAISHESINPILLENC</sequence>